<dbReference type="Gene3D" id="3.30.70.270">
    <property type="match status" value="1"/>
</dbReference>
<dbReference type="InterPro" id="IPR041588">
    <property type="entry name" value="Integrase_H2C2"/>
</dbReference>
<dbReference type="PANTHER" id="PTHR24559:SF436">
    <property type="entry name" value="RNA-DIRECTED DNA POLYMERASE HOMOLOG"/>
    <property type="match status" value="1"/>
</dbReference>
<dbReference type="Pfam" id="PF17921">
    <property type="entry name" value="Integrase_H2C2"/>
    <property type="match status" value="1"/>
</dbReference>
<dbReference type="SUPFAM" id="SSF56672">
    <property type="entry name" value="DNA/RNA polymerases"/>
    <property type="match status" value="1"/>
</dbReference>
<dbReference type="GO" id="GO:0003964">
    <property type="term" value="F:RNA-directed DNA polymerase activity"/>
    <property type="evidence" value="ECO:0007669"/>
    <property type="project" value="UniProtKB-KW"/>
</dbReference>
<dbReference type="InterPro" id="IPR041577">
    <property type="entry name" value="RT_RNaseH_2"/>
</dbReference>
<reference evidence="4 5" key="1">
    <citation type="journal article" date="2018" name="PLoS Genet.">
        <title>Population sequencing reveals clonal diversity and ancestral inbreeding in the grapevine cultivar Chardonnay.</title>
        <authorList>
            <person name="Roach M.J."/>
            <person name="Johnson D.L."/>
            <person name="Bohlmann J."/>
            <person name="van Vuuren H.J."/>
            <person name="Jones S.J."/>
            <person name="Pretorius I.S."/>
            <person name="Schmidt S.A."/>
            <person name="Borneman A.R."/>
        </authorList>
    </citation>
    <scope>NUCLEOTIDE SEQUENCE [LARGE SCALE GENOMIC DNA]</scope>
    <source>
        <strain evidence="5">cv. Chardonnay</strain>
        <tissue evidence="4">Leaf</tissue>
    </source>
</reference>
<proteinExistence type="predicted"/>
<gene>
    <name evidence="4" type="primary">RRPO_60</name>
    <name evidence="4" type="ORF">CK203_046404</name>
</gene>
<dbReference type="AlphaFoldDB" id="A0A438I238"/>
<feature type="domain" description="Reverse transcriptase" evidence="1">
    <location>
        <begin position="2"/>
        <end position="138"/>
    </location>
</feature>
<evidence type="ECO:0000259" key="1">
    <source>
        <dbReference type="Pfam" id="PF00078"/>
    </source>
</evidence>
<dbReference type="PANTHER" id="PTHR24559">
    <property type="entry name" value="TRANSPOSON TY3-I GAG-POL POLYPROTEIN"/>
    <property type="match status" value="1"/>
</dbReference>
<dbReference type="CDD" id="cd09274">
    <property type="entry name" value="RNase_HI_RT_Ty3"/>
    <property type="match status" value="1"/>
</dbReference>
<dbReference type="InterPro" id="IPR043128">
    <property type="entry name" value="Rev_trsase/Diguanyl_cyclase"/>
</dbReference>
<keyword evidence="4" id="KW-0808">Transferase</keyword>
<keyword evidence="4" id="KW-0548">Nucleotidyltransferase</keyword>
<evidence type="ECO:0000259" key="2">
    <source>
        <dbReference type="Pfam" id="PF17919"/>
    </source>
</evidence>
<accession>A0A438I238</accession>
<feature type="domain" description="Reverse transcriptase/retrotransposon-derived protein RNase H-like" evidence="2">
    <location>
        <begin position="139"/>
        <end position="231"/>
    </location>
</feature>
<evidence type="ECO:0000259" key="3">
    <source>
        <dbReference type="Pfam" id="PF17921"/>
    </source>
</evidence>
<protein>
    <submittedName>
        <fullName evidence="4">RNA-directed DNA polymerase-like</fullName>
    </submittedName>
</protein>
<dbReference type="InterPro" id="IPR053134">
    <property type="entry name" value="RNA-dir_DNA_polymerase"/>
</dbReference>
<evidence type="ECO:0000313" key="5">
    <source>
        <dbReference type="Proteomes" id="UP000288805"/>
    </source>
</evidence>
<evidence type="ECO:0000313" key="4">
    <source>
        <dbReference type="EMBL" id="RVW90700.1"/>
    </source>
</evidence>
<dbReference type="EMBL" id="QGNW01000152">
    <property type="protein sequence ID" value="RVW90700.1"/>
    <property type="molecule type" value="Genomic_DNA"/>
</dbReference>
<dbReference type="InterPro" id="IPR043502">
    <property type="entry name" value="DNA/RNA_pol_sf"/>
</dbReference>
<feature type="domain" description="Integrase zinc-binding" evidence="3">
    <location>
        <begin position="299"/>
        <end position="343"/>
    </location>
</feature>
<organism evidence="4 5">
    <name type="scientific">Vitis vinifera</name>
    <name type="common">Grape</name>
    <dbReference type="NCBI Taxonomy" id="29760"/>
    <lineage>
        <taxon>Eukaryota</taxon>
        <taxon>Viridiplantae</taxon>
        <taxon>Streptophyta</taxon>
        <taxon>Embryophyta</taxon>
        <taxon>Tracheophyta</taxon>
        <taxon>Spermatophyta</taxon>
        <taxon>Magnoliopsida</taxon>
        <taxon>eudicotyledons</taxon>
        <taxon>Gunneridae</taxon>
        <taxon>Pentapetalae</taxon>
        <taxon>rosids</taxon>
        <taxon>Vitales</taxon>
        <taxon>Vitaceae</taxon>
        <taxon>Viteae</taxon>
        <taxon>Vitis</taxon>
    </lineage>
</organism>
<dbReference type="Pfam" id="PF00078">
    <property type="entry name" value="RVT_1"/>
    <property type="match status" value="1"/>
</dbReference>
<comment type="caution">
    <text evidence="4">The sequence shown here is derived from an EMBL/GenBank/DDBJ whole genome shotgun (WGS) entry which is preliminary data.</text>
</comment>
<dbReference type="Pfam" id="PF17919">
    <property type="entry name" value="RT_RNaseH_2"/>
    <property type="match status" value="1"/>
</dbReference>
<dbReference type="Proteomes" id="UP000288805">
    <property type="component" value="Unassembled WGS sequence"/>
</dbReference>
<name>A0A438I238_VITVI</name>
<dbReference type="Gene3D" id="1.10.340.70">
    <property type="match status" value="1"/>
</dbReference>
<keyword evidence="4" id="KW-0695">RNA-directed DNA polymerase</keyword>
<dbReference type="Gene3D" id="3.10.10.10">
    <property type="entry name" value="HIV Type 1 Reverse Transcriptase, subunit A, domain 1"/>
    <property type="match status" value="1"/>
</dbReference>
<dbReference type="InterPro" id="IPR000477">
    <property type="entry name" value="RT_dom"/>
</dbReference>
<dbReference type="CDD" id="cd01647">
    <property type="entry name" value="RT_LTR"/>
    <property type="match status" value="1"/>
</dbReference>
<sequence length="348" mass="40793">MCIDYRALNKVMVKNKYPISLITDWFDQLGKARYFMKLDLSLGYYQVRIAEGDEPKTTCVTRYGSYKFLVMLFGLTNAPTMFCTLMNKIFHPYLDKFVVVYLDDIVIYSNTLKEHVSFLGHRINDGKLMMDNSKVRAIQECQRAFEDLKKAVIEESVLVLPDHTKVFEVHIDALDFAIRGVLMQDRYLITFESCKLNDTEKRYTMQEKEMVAIVHCLHTWKHYLLGSHFIVKTDNVATSHFQTQKKLSPKQARWEGLQHDPVAKSFIALAHEGKTKQFLVKNDLLYTKGRRLYVPKWRNIRQNLIKECHDTKQARHPGQRCTRALVESAYHWPQIQDEVEAYMSYTGI</sequence>